<dbReference type="PANTHER" id="PTHR12598:SF0">
    <property type="entry name" value="COPPER HOMEOSTASIS PROTEIN CUTC HOMOLOG"/>
    <property type="match status" value="1"/>
</dbReference>
<dbReference type="Pfam" id="PF03932">
    <property type="entry name" value="CutC"/>
    <property type="match status" value="1"/>
</dbReference>
<accession>A0ABT0QZ26</accession>
<feature type="region of interest" description="Disordered" evidence="3">
    <location>
        <begin position="232"/>
        <end position="252"/>
    </location>
</feature>
<dbReference type="EMBL" id="JAKNCJ010000002">
    <property type="protein sequence ID" value="MCL6422909.1"/>
    <property type="molecule type" value="Genomic_DNA"/>
</dbReference>
<evidence type="ECO:0000313" key="4">
    <source>
        <dbReference type="EMBL" id="MCL6422909.1"/>
    </source>
</evidence>
<comment type="caution">
    <text evidence="4">The sequence shown here is derived from an EMBL/GenBank/DDBJ whole genome shotgun (WGS) entry which is preliminary data.</text>
</comment>
<organism evidence="4 5">
    <name type="scientific">Brachybacterium equifaecis</name>
    <dbReference type="NCBI Taxonomy" id="2910770"/>
    <lineage>
        <taxon>Bacteria</taxon>
        <taxon>Bacillati</taxon>
        <taxon>Actinomycetota</taxon>
        <taxon>Actinomycetes</taxon>
        <taxon>Micrococcales</taxon>
        <taxon>Dermabacteraceae</taxon>
        <taxon>Brachybacterium</taxon>
    </lineage>
</organism>
<evidence type="ECO:0000256" key="3">
    <source>
        <dbReference type="SAM" id="MobiDB-lite"/>
    </source>
</evidence>
<dbReference type="Gene3D" id="3.20.20.380">
    <property type="entry name" value="Copper homeostasis (CutC) domain"/>
    <property type="match status" value="1"/>
</dbReference>
<dbReference type="RefSeq" id="WP_249737018.1">
    <property type="nucleotide sequence ID" value="NZ_JAKNCJ010000002.1"/>
</dbReference>
<reference evidence="4" key="1">
    <citation type="submission" date="2022-02" db="EMBL/GenBank/DDBJ databases">
        <authorList>
            <person name="Lee M."/>
            <person name="Kim S.-J."/>
            <person name="Jung M.-Y."/>
        </authorList>
    </citation>
    <scope>NUCLEOTIDE SEQUENCE</scope>
    <source>
        <strain evidence="4">JHP9</strain>
    </source>
</reference>
<dbReference type="HAMAP" id="MF_00795">
    <property type="entry name" value="CutC"/>
    <property type="match status" value="1"/>
</dbReference>
<dbReference type="InterPro" id="IPR036822">
    <property type="entry name" value="CutC-like_dom_sf"/>
</dbReference>
<keyword evidence="2" id="KW-0963">Cytoplasm</keyword>
<sequence length="265" mass="27063">MSVAVEIAVEDVAGLVVAAQSGAARVELCADLSRGGLTPDAALVAECAQAAARLVEEREAKPGFGVHVLVRSRASAGEGLTGEGEFVYSPEEIDLMAQQAARSVRAGAAGVVIGALTPQCAVDAPAVGAIRDAALEAATAQLRSLTLTFHRALDAMPTDADRTAAMEQLMLLGFHRVLSSGGAQRAIDGADCLAQMVRAADGLIDVCAGGGIRPAHIRDLVQTAGVEDIHLSARRRTPLAPGESDPETRTDTAVVQAAVDAAGEL</sequence>
<comment type="subcellular location">
    <subcellularLocation>
        <location evidence="2">Cytoplasm</location>
    </subcellularLocation>
</comment>
<comment type="caution">
    <text evidence="2">Once thought to be involved in copper homeostasis, experiments in E.coli have shown this is not the case.</text>
</comment>
<gene>
    <name evidence="2" type="primary">cutC</name>
    <name evidence="4" type="ORF">Bequi_05825</name>
</gene>
<dbReference type="Proteomes" id="UP001203761">
    <property type="component" value="Unassembled WGS sequence"/>
</dbReference>
<name>A0ABT0QZ26_9MICO</name>
<evidence type="ECO:0000256" key="2">
    <source>
        <dbReference type="HAMAP-Rule" id="MF_00795"/>
    </source>
</evidence>
<dbReference type="PANTHER" id="PTHR12598">
    <property type="entry name" value="COPPER HOMEOSTASIS PROTEIN CUTC"/>
    <property type="match status" value="1"/>
</dbReference>
<dbReference type="SUPFAM" id="SSF110395">
    <property type="entry name" value="CutC-like"/>
    <property type="match status" value="1"/>
</dbReference>
<proteinExistence type="inferred from homology"/>
<evidence type="ECO:0000313" key="5">
    <source>
        <dbReference type="Proteomes" id="UP001203761"/>
    </source>
</evidence>
<keyword evidence="5" id="KW-1185">Reference proteome</keyword>
<dbReference type="InterPro" id="IPR005627">
    <property type="entry name" value="CutC-like"/>
</dbReference>
<protein>
    <recommendedName>
        <fullName evidence="2">PF03932 family protein CutC</fullName>
    </recommendedName>
</protein>
<evidence type="ECO:0000256" key="1">
    <source>
        <dbReference type="ARBA" id="ARBA00007768"/>
    </source>
</evidence>
<comment type="similarity">
    <text evidence="1 2">Belongs to the CutC family.</text>
</comment>